<organism evidence="1 2">
    <name type="scientific">Paraburkholderia ribeironis</name>
    <dbReference type="NCBI Taxonomy" id="1247936"/>
    <lineage>
        <taxon>Bacteria</taxon>
        <taxon>Pseudomonadati</taxon>
        <taxon>Pseudomonadota</taxon>
        <taxon>Betaproteobacteria</taxon>
        <taxon>Burkholderiales</taxon>
        <taxon>Burkholderiaceae</taxon>
        <taxon>Paraburkholderia</taxon>
    </lineage>
</organism>
<sequence>MRPVFGLLSGDQEKPMGVMLNFASGNPYVELFSVDADAPRSVGAGLLADATPLARSSISRSRDGLAPR</sequence>
<reference evidence="1 2" key="1">
    <citation type="submission" date="2016-12" db="EMBL/GenBank/DDBJ databases">
        <authorList>
            <person name="Song W.-J."/>
            <person name="Kurnit D.M."/>
        </authorList>
    </citation>
    <scope>NUCLEOTIDE SEQUENCE [LARGE SCALE GENOMIC DNA]</scope>
    <source>
        <strain evidence="1 2">STM7296</strain>
    </source>
</reference>
<dbReference type="STRING" id="1247936.BN2475_110048"/>
<protein>
    <submittedName>
        <fullName evidence="1">Uncharacterized protein</fullName>
    </submittedName>
</protein>
<dbReference type="AlphaFoldDB" id="A0A1N7RQD2"/>
<dbReference type="Proteomes" id="UP000187012">
    <property type="component" value="Unassembled WGS sequence"/>
</dbReference>
<keyword evidence="2" id="KW-1185">Reference proteome</keyword>
<gene>
    <name evidence="1" type="ORF">BN2475_110048</name>
</gene>
<dbReference type="EMBL" id="CYGX02000011">
    <property type="protein sequence ID" value="SIT37341.1"/>
    <property type="molecule type" value="Genomic_DNA"/>
</dbReference>
<accession>A0A1N7RQD2</accession>
<evidence type="ECO:0000313" key="2">
    <source>
        <dbReference type="Proteomes" id="UP000187012"/>
    </source>
</evidence>
<evidence type="ECO:0000313" key="1">
    <source>
        <dbReference type="EMBL" id="SIT37341.1"/>
    </source>
</evidence>
<name>A0A1N7RQD2_9BURK</name>
<proteinExistence type="predicted"/>